<dbReference type="Gene3D" id="3.40.50.150">
    <property type="entry name" value="Vaccinia Virus protein VP39"/>
    <property type="match status" value="1"/>
</dbReference>
<dbReference type="InterPro" id="IPR029063">
    <property type="entry name" value="SAM-dependent_MTases_sf"/>
</dbReference>
<protein>
    <submittedName>
        <fullName evidence="1">Unannotated protein</fullName>
    </submittedName>
</protein>
<organism evidence="1">
    <name type="scientific">freshwater metagenome</name>
    <dbReference type="NCBI Taxonomy" id="449393"/>
    <lineage>
        <taxon>unclassified sequences</taxon>
        <taxon>metagenomes</taxon>
        <taxon>ecological metagenomes</taxon>
    </lineage>
</organism>
<sequence length="208" mass="22982">MATSEEHWEHVYESTPDAERSWARKDLKDSLNAIDRVAPRVPCAIIDVGGGVGDDSITSHVAFDDGAGYILDISAAALGVNSDERDQWISIMGVNYSFCVGDVLTAPIPQVEVWHDRATMHFLTDVKDRRRYVERAADHIVPGGGIIVSGFSTEGPTHCSGLEVLRRSPGELTAEFSEYFDVIDAYEADHITPTGVVQRFAWYLGRRK</sequence>
<dbReference type="EMBL" id="CAFAAB010000006">
    <property type="protein sequence ID" value="CAB4774670.1"/>
    <property type="molecule type" value="Genomic_DNA"/>
</dbReference>
<gene>
    <name evidence="1" type="ORF">UFOPK2958_00115</name>
</gene>
<accession>A0A6J6VRH0</accession>
<dbReference type="AlphaFoldDB" id="A0A6J6VRH0"/>
<proteinExistence type="predicted"/>
<evidence type="ECO:0000313" key="1">
    <source>
        <dbReference type="EMBL" id="CAB4774670.1"/>
    </source>
</evidence>
<dbReference type="SUPFAM" id="SSF53335">
    <property type="entry name" value="S-adenosyl-L-methionine-dependent methyltransferases"/>
    <property type="match status" value="1"/>
</dbReference>
<name>A0A6J6VRH0_9ZZZZ</name>
<reference evidence="1" key="1">
    <citation type="submission" date="2020-05" db="EMBL/GenBank/DDBJ databases">
        <authorList>
            <person name="Chiriac C."/>
            <person name="Salcher M."/>
            <person name="Ghai R."/>
            <person name="Kavagutti S V."/>
        </authorList>
    </citation>
    <scope>NUCLEOTIDE SEQUENCE</scope>
</reference>